<evidence type="ECO:0000256" key="1">
    <source>
        <dbReference type="SAM" id="MobiDB-lite"/>
    </source>
</evidence>
<dbReference type="Pfam" id="PF13768">
    <property type="entry name" value="VWA_3"/>
    <property type="match status" value="1"/>
</dbReference>
<dbReference type="EMBL" id="MLAK01000966">
    <property type="protein sequence ID" value="OHT00215.1"/>
    <property type="molecule type" value="Genomic_DNA"/>
</dbReference>
<dbReference type="SMART" id="SM00327">
    <property type="entry name" value="VWA"/>
    <property type="match status" value="1"/>
</dbReference>
<dbReference type="PROSITE" id="PS51468">
    <property type="entry name" value="VIT"/>
    <property type="match status" value="1"/>
</dbReference>
<protein>
    <recommendedName>
        <fullName evidence="6">von Willebrand factor type A domain containing protein</fullName>
    </recommendedName>
</protein>
<dbReference type="SMART" id="SM00609">
    <property type="entry name" value="VIT"/>
    <property type="match status" value="1"/>
</dbReference>
<feature type="region of interest" description="Disordered" evidence="1">
    <location>
        <begin position="603"/>
        <end position="622"/>
    </location>
</feature>
<accession>A0A1J4JM86</accession>
<keyword evidence="5" id="KW-1185">Reference proteome</keyword>
<feature type="domain" description="VIT" evidence="3">
    <location>
        <begin position="5"/>
        <end position="132"/>
    </location>
</feature>
<evidence type="ECO:0000313" key="5">
    <source>
        <dbReference type="Proteomes" id="UP000179807"/>
    </source>
</evidence>
<dbReference type="SUPFAM" id="SSF53300">
    <property type="entry name" value="vWA-like"/>
    <property type="match status" value="1"/>
</dbReference>
<dbReference type="OrthoDB" id="1729737at2759"/>
<gene>
    <name evidence="4" type="ORF">TRFO_33171</name>
</gene>
<dbReference type="GeneID" id="94843629"/>
<dbReference type="InterPro" id="IPR013694">
    <property type="entry name" value="VIT"/>
</dbReference>
<organism evidence="4 5">
    <name type="scientific">Tritrichomonas foetus</name>
    <dbReference type="NCBI Taxonomy" id="1144522"/>
    <lineage>
        <taxon>Eukaryota</taxon>
        <taxon>Metamonada</taxon>
        <taxon>Parabasalia</taxon>
        <taxon>Tritrichomonadida</taxon>
        <taxon>Tritrichomonadidae</taxon>
        <taxon>Tritrichomonas</taxon>
    </lineage>
</organism>
<feature type="domain" description="VWFA" evidence="2">
    <location>
        <begin position="251"/>
        <end position="430"/>
    </location>
</feature>
<dbReference type="RefSeq" id="XP_068353351.1">
    <property type="nucleotide sequence ID" value="XM_068508925.1"/>
</dbReference>
<dbReference type="PROSITE" id="PS50234">
    <property type="entry name" value="VWFA"/>
    <property type="match status" value="1"/>
</dbReference>
<dbReference type="Pfam" id="PF08487">
    <property type="entry name" value="VIT"/>
    <property type="match status" value="1"/>
</dbReference>
<evidence type="ECO:0000259" key="2">
    <source>
        <dbReference type="PROSITE" id="PS50234"/>
    </source>
</evidence>
<sequence length="791" mass="89224">MRLGSFCAYSQEKKKLVTIRPKSLSISGEQIGFLNSLVISQSIVPQEKIQLVKYVFPTDNKLVIYGIELFIDDKKVESILKENQEAQKIFHEAVQMGRTAVMSQQLDHGVTSISIGNAPAHKETKIVIKCSYLSTLSNSKTILTKIPLQLCQFDNTSKNIISYPSLDLDVKLSIKQIKPITSVDVNCDFTYEKTDSTSGFISINNSFIHDENILITVEMENDIESQIIESESASLVNLIPQFQSLRNPNKEFIFLLDCSASMIGKSIQWAKEALFGFIENLPKEGKFNIIKFGTEYEKLFDQSELVNQESLEKAKQFISKIKANLGGTELLNLFQELFEEQKSQRSSTEGKNSQCQIFLVTDGEIYNRDLVTQLIEDNRGYNRIFAIGFGNGADAGFLNEITEITSGKSDFIFIESEMPKKVLEHLEFSLQTGTDQCLTFVDGIDSFEIQPNHIPPLLPGVIQNFIITYPPKSDDQKINGVLVRFNLFGSIEEIENMIFDKIHIQNCQSIYALFAQKELKQLENDRDKSILLSLQSGVPCKYTSYIMVSDIEQSDNQDSSQKIYSKGEFEVVYSSEAPIYMPTLPSCSPASFSYAPMSPSYSPASPSYSPASPSYSPASPSYAPTSPIECNTEIMVEEEYEPSTPTSESSICHSKSVHKNEKGNHFKNIPEKMNNVAEKKKLQSDLSLIFSSVFEVAKRQSNDGFWSFPIHSIQEKIHGELPNFGNQTYSTMIYKRLVSTIFTIAMINIFFGDTKTKIKSVLNKAHRWLNSINQEINWEGLIISMQNQIKK</sequence>
<dbReference type="PANTHER" id="PTHR45737:SF6">
    <property type="entry name" value="VON WILLEBRAND FACTOR A DOMAIN-CONTAINING PROTEIN 5A"/>
    <property type="match status" value="1"/>
</dbReference>
<dbReference type="Proteomes" id="UP000179807">
    <property type="component" value="Unassembled WGS sequence"/>
</dbReference>
<dbReference type="PANTHER" id="PTHR45737">
    <property type="entry name" value="VON WILLEBRAND FACTOR A DOMAIN-CONTAINING PROTEIN 5A"/>
    <property type="match status" value="1"/>
</dbReference>
<evidence type="ECO:0008006" key="6">
    <source>
        <dbReference type="Google" id="ProtNLM"/>
    </source>
</evidence>
<evidence type="ECO:0000259" key="3">
    <source>
        <dbReference type="PROSITE" id="PS51468"/>
    </source>
</evidence>
<dbReference type="AlphaFoldDB" id="A0A1J4JM86"/>
<dbReference type="Gene3D" id="3.40.50.410">
    <property type="entry name" value="von Willebrand factor, type A domain"/>
    <property type="match status" value="1"/>
</dbReference>
<dbReference type="InterPro" id="IPR036465">
    <property type="entry name" value="vWFA_dom_sf"/>
</dbReference>
<dbReference type="InterPro" id="IPR002035">
    <property type="entry name" value="VWF_A"/>
</dbReference>
<comment type="caution">
    <text evidence="4">The sequence shown here is derived from an EMBL/GenBank/DDBJ whole genome shotgun (WGS) entry which is preliminary data.</text>
</comment>
<proteinExistence type="predicted"/>
<name>A0A1J4JM86_9EUKA</name>
<evidence type="ECO:0000313" key="4">
    <source>
        <dbReference type="EMBL" id="OHT00215.1"/>
    </source>
</evidence>
<dbReference type="VEuPathDB" id="TrichDB:TRFO_33171"/>
<reference evidence="4" key="1">
    <citation type="submission" date="2016-10" db="EMBL/GenBank/DDBJ databases">
        <authorList>
            <person name="Benchimol M."/>
            <person name="Almeida L.G."/>
            <person name="Vasconcelos A.T."/>
            <person name="Perreira-Neves A."/>
            <person name="Rosa I.A."/>
            <person name="Tasca T."/>
            <person name="Bogo M.R."/>
            <person name="de Souza W."/>
        </authorList>
    </citation>
    <scope>NUCLEOTIDE SEQUENCE [LARGE SCALE GENOMIC DNA]</scope>
    <source>
        <strain evidence="4">K</strain>
    </source>
</reference>